<gene>
    <name evidence="8" type="ORF">SAMN04487947_0412</name>
</gene>
<evidence type="ECO:0000313" key="8">
    <source>
        <dbReference type="EMBL" id="SFR36054.1"/>
    </source>
</evidence>
<dbReference type="RefSeq" id="WP_089804130.1">
    <property type="nucleotide sequence ID" value="NZ_FOYT01000001.1"/>
</dbReference>
<dbReference type="InterPro" id="IPR036396">
    <property type="entry name" value="Cyt_P450_sf"/>
</dbReference>
<organism evidence="8 9">
    <name type="scientific">Halogeometricum rufum</name>
    <dbReference type="NCBI Taxonomy" id="553469"/>
    <lineage>
        <taxon>Archaea</taxon>
        <taxon>Methanobacteriati</taxon>
        <taxon>Methanobacteriota</taxon>
        <taxon>Stenosarchaea group</taxon>
        <taxon>Halobacteria</taxon>
        <taxon>Halobacteriales</taxon>
        <taxon>Haloferacaceae</taxon>
        <taxon>Halogeometricum</taxon>
    </lineage>
</organism>
<accession>A0A1I6G1I6</accession>
<dbReference type="InterPro" id="IPR017972">
    <property type="entry name" value="Cyt_P450_CS"/>
</dbReference>
<proteinExistence type="inferred from homology"/>
<keyword evidence="4 7" id="KW-0560">Oxidoreductase</keyword>
<evidence type="ECO:0000256" key="7">
    <source>
        <dbReference type="RuleBase" id="RU000461"/>
    </source>
</evidence>
<keyword evidence="6 7" id="KW-0503">Monooxygenase</keyword>
<evidence type="ECO:0000256" key="1">
    <source>
        <dbReference type="ARBA" id="ARBA00010617"/>
    </source>
</evidence>
<dbReference type="InterPro" id="IPR050196">
    <property type="entry name" value="Cytochrome_P450_Monoox"/>
</dbReference>
<dbReference type="GO" id="GO:0020037">
    <property type="term" value="F:heme binding"/>
    <property type="evidence" value="ECO:0007669"/>
    <property type="project" value="InterPro"/>
</dbReference>
<evidence type="ECO:0000256" key="4">
    <source>
        <dbReference type="ARBA" id="ARBA00023002"/>
    </source>
</evidence>
<dbReference type="InterPro" id="IPR002401">
    <property type="entry name" value="Cyt_P450_E_grp-I"/>
</dbReference>
<keyword evidence="2 7" id="KW-0349">Heme</keyword>
<evidence type="ECO:0000256" key="6">
    <source>
        <dbReference type="ARBA" id="ARBA00023033"/>
    </source>
</evidence>
<dbReference type="Gene3D" id="1.10.630.10">
    <property type="entry name" value="Cytochrome P450"/>
    <property type="match status" value="1"/>
</dbReference>
<dbReference type="GO" id="GO:0005506">
    <property type="term" value="F:iron ion binding"/>
    <property type="evidence" value="ECO:0007669"/>
    <property type="project" value="InterPro"/>
</dbReference>
<sequence length="456" mass="51661">MSDQSAVDEFPPGPTGLPVVGAMPYSVLGGLDFRERMAEEYGDIVHWETHRDHVYQLNDPEFIGHVLVHNNTNYVKGEQFQRLLGPLLGNGILNSEGEAWRRNRHLVQPSFHPDQIQRYAGMMTDLTEDMLDDWSDGQTRSIHDDMMELTLRIVSEALFGVDIDRYVDDIETAVGDFLPATTSLPNFLLPEEVPLPSRRRMSDARDTLDDVVDEIIQRKRRDPGEHDVVSKLLAASDDDGNSLSEKQIRDEAITLITAGHETTAVSLTYTTYLLAQHPSVESKLVAELDSVLGDEPPTMADLPKLPYTEKVVKESMRLFPPVPGIVREAKSTDEIGGYTIPAGSRMFMNQWVVHRDGRWYDDPLAFEPERWTEEFERSLPPLAYFPFGAGPRRCIGDRFAMLEARLILATVYQDYHLELVSDRNLEVVPTITSRPDEEVRMKLHDRASEAATETTR</sequence>
<evidence type="ECO:0000313" key="9">
    <source>
        <dbReference type="Proteomes" id="UP000198531"/>
    </source>
</evidence>
<keyword evidence="9" id="KW-1185">Reference proteome</keyword>
<dbReference type="EMBL" id="FOYT01000001">
    <property type="protein sequence ID" value="SFR36054.1"/>
    <property type="molecule type" value="Genomic_DNA"/>
</dbReference>
<dbReference type="PANTHER" id="PTHR24291">
    <property type="entry name" value="CYTOCHROME P450 FAMILY 4"/>
    <property type="match status" value="1"/>
</dbReference>
<evidence type="ECO:0000256" key="3">
    <source>
        <dbReference type="ARBA" id="ARBA00022723"/>
    </source>
</evidence>
<dbReference type="SUPFAM" id="SSF48264">
    <property type="entry name" value="Cytochrome P450"/>
    <property type="match status" value="1"/>
</dbReference>
<dbReference type="GO" id="GO:0004497">
    <property type="term" value="F:monooxygenase activity"/>
    <property type="evidence" value="ECO:0007669"/>
    <property type="project" value="UniProtKB-KW"/>
</dbReference>
<dbReference type="Proteomes" id="UP000198531">
    <property type="component" value="Unassembled WGS sequence"/>
</dbReference>
<dbReference type="PROSITE" id="PS00086">
    <property type="entry name" value="CYTOCHROME_P450"/>
    <property type="match status" value="1"/>
</dbReference>
<dbReference type="STRING" id="553469.SAMN04487947_0412"/>
<dbReference type="Pfam" id="PF00067">
    <property type="entry name" value="p450"/>
    <property type="match status" value="1"/>
</dbReference>
<evidence type="ECO:0000256" key="2">
    <source>
        <dbReference type="ARBA" id="ARBA00022617"/>
    </source>
</evidence>
<dbReference type="InterPro" id="IPR001128">
    <property type="entry name" value="Cyt_P450"/>
</dbReference>
<dbReference type="PRINTS" id="PR00463">
    <property type="entry name" value="EP450I"/>
</dbReference>
<dbReference type="GO" id="GO:0016705">
    <property type="term" value="F:oxidoreductase activity, acting on paired donors, with incorporation or reduction of molecular oxygen"/>
    <property type="evidence" value="ECO:0007669"/>
    <property type="project" value="InterPro"/>
</dbReference>
<keyword evidence="3 7" id="KW-0479">Metal-binding</keyword>
<name>A0A1I6G1I6_9EURY</name>
<dbReference type="OrthoDB" id="9881at2157"/>
<evidence type="ECO:0000256" key="5">
    <source>
        <dbReference type="ARBA" id="ARBA00023004"/>
    </source>
</evidence>
<dbReference type="PANTHER" id="PTHR24291:SF50">
    <property type="entry name" value="BIFUNCTIONAL ALBAFLAVENONE MONOOXYGENASE_TERPENE SYNTHASE"/>
    <property type="match status" value="1"/>
</dbReference>
<reference evidence="9" key="1">
    <citation type="submission" date="2016-10" db="EMBL/GenBank/DDBJ databases">
        <authorList>
            <person name="Varghese N."/>
            <person name="Submissions S."/>
        </authorList>
    </citation>
    <scope>NUCLEOTIDE SEQUENCE [LARGE SCALE GENOMIC DNA]</scope>
    <source>
        <strain evidence="9">CGMCC 1.7736</strain>
    </source>
</reference>
<comment type="similarity">
    <text evidence="1 7">Belongs to the cytochrome P450 family.</text>
</comment>
<keyword evidence="5 7" id="KW-0408">Iron</keyword>
<protein>
    <submittedName>
        <fullName evidence="8">Cytochrome P450</fullName>
    </submittedName>
</protein>
<dbReference type="CDD" id="cd20620">
    <property type="entry name" value="CYP132-like"/>
    <property type="match status" value="1"/>
</dbReference>
<dbReference type="PRINTS" id="PR00385">
    <property type="entry name" value="P450"/>
</dbReference>
<dbReference type="AlphaFoldDB" id="A0A1I6G1I6"/>